<comment type="caution">
    <text evidence="2">The sequence shown here is derived from an EMBL/GenBank/DDBJ whole genome shotgun (WGS) entry which is preliminary data.</text>
</comment>
<dbReference type="EMBL" id="VBAP01000170">
    <property type="protein sequence ID" value="TMI69979.1"/>
    <property type="molecule type" value="Genomic_DNA"/>
</dbReference>
<sequence length="226" mass="23788">MDERITRRSVLAKLGGLAAVALGAEAWQSDAEAGAGPAAVAAGLVTCVLTPEQTEGPYYIANEHVRSNITEGRPGTPLTLHTTVVSASSCKPIKGAAVDVWHADASGTYSGVLGNSGTFMRGIQKTNAKGVALFQTVYPGWYQGRTVHIHVKVHVGGNVVHTGQLYFPDTLTDAVYLKAPYSSRPARTTRNANDSVYRNGGSKSMLTVHKSGSGYVAAIMMGVQRS</sequence>
<dbReference type="PANTHER" id="PTHR34315:SF1">
    <property type="entry name" value="INTRADIOL RING-CLEAVAGE DIOXYGENASES DOMAIN-CONTAINING PROTEIN-RELATED"/>
    <property type="match status" value="1"/>
</dbReference>
<dbReference type="Pfam" id="PF00775">
    <property type="entry name" value="Dioxygenase_C"/>
    <property type="match status" value="1"/>
</dbReference>
<dbReference type="GO" id="GO:0008199">
    <property type="term" value="F:ferric iron binding"/>
    <property type="evidence" value="ECO:0007669"/>
    <property type="project" value="InterPro"/>
</dbReference>
<dbReference type="CDD" id="cd03457">
    <property type="entry name" value="intradiol_dioxygenase_like"/>
    <property type="match status" value="1"/>
</dbReference>
<keyword evidence="2" id="KW-0560">Oxidoreductase</keyword>
<dbReference type="Gene3D" id="2.60.130.10">
    <property type="entry name" value="Aromatic compound dioxygenase"/>
    <property type="match status" value="1"/>
</dbReference>
<dbReference type="PROSITE" id="PS51318">
    <property type="entry name" value="TAT"/>
    <property type="match status" value="1"/>
</dbReference>
<dbReference type="AlphaFoldDB" id="A0A537IFG8"/>
<dbReference type="PANTHER" id="PTHR34315">
    <property type="match status" value="1"/>
</dbReference>
<dbReference type="InterPro" id="IPR015889">
    <property type="entry name" value="Intradiol_dOase_core"/>
</dbReference>
<dbReference type="InterPro" id="IPR006311">
    <property type="entry name" value="TAT_signal"/>
</dbReference>
<organism evidence="2 3">
    <name type="scientific">Candidatus Segetimicrobium genomatis</name>
    <dbReference type="NCBI Taxonomy" id="2569760"/>
    <lineage>
        <taxon>Bacteria</taxon>
        <taxon>Bacillati</taxon>
        <taxon>Candidatus Sysuimicrobiota</taxon>
        <taxon>Candidatus Sysuimicrobiia</taxon>
        <taxon>Candidatus Sysuimicrobiales</taxon>
        <taxon>Candidatus Segetimicrobiaceae</taxon>
        <taxon>Candidatus Segetimicrobium</taxon>
    </lineage>
</organism>
<feature type="domain" description="Intradiol ring-cleavage dioxygenases" evidence="1">
    <location>
        <begin position="55"/>
        <end position="146"/>
    </location>
</feature>
<evidence type="ECO:0000313" key="2">
    <source>
        <dbReference type="EMBL" id="TMI69979.1"/>
    </source>
</evidence>
<dbReference type="Proteomes" id="UP000318834">
    <property type="component" value="Unassembled WGS sequence"/>
</dbReference>
<dbReference type="GO" id="GO:0016702">
    <property type="term" value="F:oxidoreductase activity, acting on single donors with incorporation of molecular oxygen, incorporation of two atoms of oxygen"/>
    <property type="evidence" value="ECO:0007669"/>
    <property type="project" value="InterPro"/>
</dbReference>
<evidence type="ECO:0000259" key="1">
    <source>
        <dbReference type="Pfam" id="PF00775"/>
    </source>
</evidence>
<gene>
    <name evidence="2" type="ORF">E6H05_14275</name>
</gene>
<protein>
    <submittedName>
        <fullName evidence="2">Intradiol ring-cleavage dioxygenase</fullName>
    </submittedName>
</protein>
<accession>A0A537IFG8</accession>
<name>A0A537IFG8_9BACT</name>
<dbReference type="InterPro" id="IPR000627">
    <property type="entry name" value="Intradiol_dOase_C"/>
</dbReference>
<evidence type="ECO:0000313" key="3">
    <source>
        <dbReference type="Proteomes" id="UP000318834"/>
    </source>
</evidence>
<dbReference type="SUPFAM" id="SSF49482">
    <property type="entry name" value="Aromatic compound dioxygenase"/>
    <property type="match status" value="1"/>
</dbReference>
<proteinExistence type="predicted"/>
<keyword evidence="2" id="KW-0223">Dioxygenase</keyword>
<reference evidence="2 3" key="1">
    <citation type="journal article" date="2019" name="Nat. Microbiol.">
        <title>Mediterranean grassland soil C-N compound turnover is dependent on rainfall and depth, and is mediated by genomically divergent microorganisms.</title>
        <authorList>
            <person name="Diamond S."/>
            <person name="Andeer P.F."/>
            <person name="Li Z."/>
            <person name="Crits-Christoph A."/>
            <person name="Burstein D."/>
            <person name="Anantharaman K."/>
            <person name="Lane K.R."/>
            <person name="Thomas B.C."/>
            <person name="Pan C."/>
            <person name="Northen T.R."/>
            <person name="Banfield J.F."/>
        </authorList>
    </citation>
    <scope>NUCLEOTIDE SEQUENCE [LARGE SCALE GENOMIC DNA]</scope>
    <source>
        <strain evidence="2">NP_8</strain>
    </source>
</reference>